<keyword evidence="4" id="KW-0804">Transcription</keyword>
<keyword evidence="3" id="KW-0010">Activator</keyword>
<accession>A0A7U0N810</accession>
<evidence type="ECO:0000313" key="7">
    <source>
        <dbReference type="Proteomes" id="UP000596176"/>
    </source>
</evidence>
<evidence type="ECO:0000256" key="2">
    <source>
        <dbReference type="ARBA" id="ARBA00023125"/>
    </source>
</evidence>
<dbReference type="PANTHER" id="PTHR44688">
    <property type="entry name" value="DNA-BINDING TRANSCRIPTIONAL ACTIVATOR DEVR_DOSR"/>
    <property type="match status" value="1"/>
</dbReference>
<feature type="domain" description="HTH luxR-type" evidence="5">
    <location>
        <begin position="110"/>
        <end position="175"/>
    </location>
</feature>
<dbReference type="PANTHER" id="PTHR44688:SF16">
    <property type="entry name" value="DNA-BINDING TRANSCRIPTIONAL ACTIVATOR DEVR_DOSR"/>
    <property type="match status" value="1"/>
</dbReference>
<dbReference type="CDD" id="cd06170">
    <property type="entry name" value="LuxR_C_like"/>
    <property type="match status" value="1"/>
</dbReference>
<name>A0A7U0N810_SERPR</name>
<evidence type="ECO:0000256" key="4">
    <source>
        <dbReference type="ARBA" id="ARBA00023163"/>
    </source>
</evidence>
<evidence type="ECO:0000256" key="3">
    <source>
        <dbReference type="ARBA" id="ARBA00023159"/>
    </source>
</evidence>
<protein>
    <submittedName>
        <fullName evidence="6">Helix-turn-helix transcriptional regulator</fullName>
    </submittedName>
</protein>
<dbReference type="Proteomes" id="UP000596176">
    <property type="component" value="Chromosome"/>
</dbReference>
<proteinExistence type="predicted"/>
<evidence type="ECO:0000256" key="1">
    <source>
        <dbReference type="ARBA" id="ARBA00023015"/>
    </source>
</evidence>
<keyword evidence="1" id="KW-0805">Transcription regulation</keyword>
<dbReference type="InterPro" id="IPR016032">
    <property type="entry name" value="Sig_transdc_resp-reg_C-effctor"/>
</dbReference>
<dbReference type="InterPro" id="IPR036388">
    <property type="entry name" value="WH-like_DNA-bd_sf"/>
</dbReference>
<dbReference type="PROSITE" id="PS00622">
    <property type="entry name" value="HTH_LUXR_1"/>
    <property type="match status" value="1"/>
</dbReference>
<dbReference type="EMBL" id="CP068391">
    <property type="protein sequence ID" value="QQX54158.1"/>
    <property type="molecule type" value="Genomic_DNA"/>
</dbReference>
<evidence type="ECO:0000313" key="6">
    <source>
        <dbReference type="EMBL" id="QQX54158.1"/>
    </source>
</evidence>
<reference evidence="6 7" key="1">
    <citation type="submission" date="2021-01" db="EMBL/GenBank/DDBJ databases">
        <title>Chromosome sequence of Serratia proteamaculans strain 94 rif-r, isolated from spoiled beef.</title>
        <authorList>
            <person name="Zaytseva Y.V."/>
            <person name="Iablokov S.N."/>
            <person name="Klyukina A."/>
        </authorList>
    </citation>
    <scope>NUCLEOTIDE SEQUENCE [LARGE SCALE GENOMIC DNA]</scope>
    <source>
        <strain evidence="6 7">94 rif-r</strain>
    </source>
</reference>
<dbReference type="Gene3D" id="1.10.10.10">
    <property type="entry name" value="Winged helix-like DNA-binding domain superfamily/Winged helix DNA-binding domain"/>
    <property type="match status" value="1"/>
</dbReference>
<dbReference type="InterPro" id="IPR000792">
    <property type="entry name" value="Tscrpt_reg_LuxR_C"/>
</dbReference>
<dbReference type="PROSITE" id="PS50043">
    <property type="entry name" value="HTH_LUXR_2"/>
    <property type="match status" value="1"/>
</dbReference>
<dbReference type="GO" id="GO:0003677">
    <property type="term" value="F:DNA binding"/>
    <property type="evidence" value="ECO:0007669"/>
    <property type="project" value="UniProtKB-KW"/>
</dbReference>
<dbReference type="Pfam" id="PF00196">
    <property type="entry name" value="GerE"/>
    <property type="match status" value="1"/>
</dbReference>
<gene>
    <name evidence="6" type="ORF">JKX24_03805</name>
</gene>
<sequence>MERLILTLNCPDAFYAAGVRLALSEHLAAQGIRLQTAAEAAKNPYTTHLVLLAPGIAAPVGRSPELNDSEPITPPDCRTLLWLDPHETVASLLARVDALLQRRTLAWRCPVAGLRRLSPQEHRVLRLIGRGLSSVAIARQLHLHAKTVSAHKRNAMKKLNITRNTQLLHWLLNGGIK</sequence>
<dbReference type="GO" id="GO:0006355">
    <property type="term" value="P:regulation of DNA-templated transcription"/>
    <property type="evidence" value="ECO:0007669"/>
    <property type="project" value="InterPro"/>
</dbReference>
<dbReference type="SUPFAM" id="SSF46894">
    <property type="entry name" value="C-terminal effector domain of the bipartite response regulators"/>
    <property type="match status" value="1"/>
</dbReference>
<dbReference type="SMART" id="SM00421">
    <property type="entry name" value="HTH_LUXR"/>
    <property type="match status" value="1"/>
</dbReference>
<dbReference type="AlphaFoldDB" id="A0A7U0N810"/>
<organism evidence="6 7">
    <name type="scientific">Serratia proteamaculans</name>
    <dbReference type="NCBI Taxonomy" id="28151"/>
    <lineage>
        <taxon>Bacteria</taxon>
        <taxon>Pseudomonadati</taxon>
        <taxon>Pseudomonadota</taxon>
        <taxon>Gammaproteobacteria</taxon>
        <taxon>Enterobacterales</taxon>
        <taxon>Yersiniaceae</taxon>
        <taxon>Serratia</taxon>
    </lineage>
</organism>
<evidence type="ECO:0000259" key="5">
    <source>
        <dbReference type="PROSITE" id="PS50043"/>
    </source>
</evidence>
<dbReference type="PRINTS" id="PR00038">
    <property type="entry name" value="HTHLUXR"/>
</dbReference>
<keyword evidence="2" id="KW-0238">DNA-binding</keyword>
<dbReference type="RefSeq" id="WP_207976066.1">
    <property type="nucleotide sequence ID" value="NZ_CP068391.1"/>
</dbReference>